<sequence length="289" mass="30581">MASVSPDWHLTRDLEVFLDRAGSFLRSEPALHTVQLTVTDALGRSGSATFGPEPPHFAWLTDRDGAVRATALRTPPHPLNLTATTREAADALAARLSEAGHPLPGVNGLADTAAAFATAWERRTGATAQPTTNQRLYRLGTLTPPEPAPPGRARLATGDDHGLVARWHAEFGAATGQKANRDPDRWAEGRIAHGGITFWETPDGTPVAMAGAIPKVAGQIRVAPVYTPPALRGRGYASAATAAVSRAALAAGADEVLLFTDLANPTSNALYQRIGYRPVRDFATHTFHA</sequence>
<evidence type="ECO:0000313" key="3">
    <source>
        <dbReference type="Proteomes" id="UP000637788"/>
    </source>
</evidence>
<dbReference type="Proteomes" id="UP000637788">
    <property type="component" value="Unassembled WGS sequence"/>
</dbReference>
<gene>
    <name evidence="2" type="ORF">GCM10010094_36680</name>
</gene>
<protein>
    <submittedName>
        <fullName evidence="2">N-acetyltransferase</fullName>
    </submittedName>
</protein>
<reference evidence="2" key="1">
    <citation type="journal article" date="2014" name="Int. J. Syst. Evol. Microbiol.">
        <title>Complete genome sequence of Corynebacterium casei LMG S-19264T (=DSM 44701T), isolated from a smear-ripened cheese.</title>
        <authorList>
            <consortium name="US DOE Joint Genome Institute (JGI-PGF)"/>
            <person name="Walter F."/>
            <person name="Albersmeier A."/>
            <person name="Kalinowski J."/>
            <person name="Ruckert C."/>
        </authorList>
    </citation>
    <scope>NUCLEOTIDE SEQUENCE</scope>
    <source>
        <strain evidence="2">JCM 3035</strain>
    </source>
</reference>
<dbReference type="InterPro" id="IPR016181">
    <property type="entry name" value="Acyl_CoA_acyltransferase"/>
</dbReference>
<dbReference type="Gene3D" id="3.40.630.30">
    <property type="match status" value="1"/>
</dbReference>
<dbReference type="SUPFAM" id="SSF55729">
    <property type="entry name" value="Acyl-CoA N-acyltransferases (Nat)"/>
    <property type="match status" value="1"/>
</dbReference>
<keyword evidence="3" id="KW-1185">Reference proteome</keyword>
<organism evidence="2 3">
    <name type="scientific">Streptomyces flaveus</name>
    <dbReference type="NCBI Taxonomy" id="66370"/>
    <lineage>
        <taxon>Bacteria</taxon>
        <taxon>Bacillati</taxon>
        <taxon>Actinomycetota</taxon>
        <taxon>Actinomycetes</taxon>
        <taxon>Kitasatosporales</taxon>
        <taxon>Streptomycetaceae</taxon>
        <taxon>Streptomyces</taxon>
        <taxon>Streptomyces aurantiacus group</taxon>
    </lineage>
</organism>
<accession>A0A917QWW3</accession>
<reference evidence="2" key="2">
    <citation type="submission" date="2020-09" db="EMBL/GenBank/DDBJ databases">
        <authorList>
            <person name="Sun Q."/>
            <person name="Ohkuma M."/>
        </authorList>
    </citation>
    <scope>NUCLEOTIDE SEQUENCE</scope>
    <source>
        <strain evidence="2">JCM 3035</strain>
    </source>
</reference>
<dbReference type="InterPro" id="IPR000182">
    <property type="entry name" value="GNAT_dom"/>
</dbReference>
<dbReference type="Pfam" id="PF00583">
    <property type="entry name" value="Acetyltransf_1"/>
    <property type="match status" value="1"/>
</dbReference>
<dbReference type="RefSeq" id="WP_189322955.1">
    <property type="nucleotide sequence ID" value="NZ_BMPQ01000008.1"/>
</dbReference>
<name>A0A917QWW3_9ACTN</name>
<dbReference type="PROSITE" id="PS51186">
    <property type="entry name" value="GNAT"/>
    <property type="match status" value="1"/>
</dbReference>
<dbReference type="AlphaFoldDB" id="A0A917QWW3"/>
<feature type="domain" description="N-acetyltransferase" evidence="1">
    <location>
        <begin position="151"/>
        <end position="289"/>
    </location>
</feature>
<dbReference type="EMBL" id="BMPQ01000008">
    <property type="protein sequence ID" value="GGK72303.1"/>
    <property type="molecule type" value="Genomic_DNA"/>
</dbReference>
<dbReference type="GO" id="GO:0016747">
    <property type="term" value="F:acyltransferase activity, transferring groups other than amino-acyl groups"/>
    <property type="evidence" value="ECO:0007669"/>
    <property type="project" value="InterPro"/>
</dbReference>
<evidence type="ECO:0000259" key="1">
    <source>
        <dbReference type="PROSITE" id="PS51186"/>
    </source>
</evidence>
<evidence type="ECO:0000313" key="2">
    <source>
        <dbReference type="EMBL" id="GGK72303.1"/>
    </source>
</evidence>
<comment type="caution">
    <text evidence="2">The sequence shown here is derived from an EMBL/GenBank/DDBJ whole genome shotgun (WGS) entry which is preliminary data.</text>
</comment>
<proteinExistence type="predicted"/>